<accession>A0A4C1VSJ3</accession>
<dbReference type="Proteomes" id="UP000299102">
    <property type="component" value="Unassembled WGS sequence"/>
</dbReference>
<comment type="caution">
    <text evidence="2">The sequence shown here is derived from an EMBL/GenBank/DDBJ whole genome shotgun (WGS) entry which is preliminary data.</text>
</comment>
<keyword evidence="3" id="KW-1185">Reference proteome</keyword>
<gene>
    <name evidence="2" type="ORF">EVAR_25181_1</name>
</gene>
<feature type="compositionally biased region" description="Polar residues" evidence="1">
    <location>
        <begin position="88"/>
        <end position="97"/>
    </location>
</feature>
<evidence type="ECO:0000256" key="1">
    <source>
        <dbReference type="SAM" id="MobiDB-lite"/>
    </source>
</evidence>
<dbReference type="EMBL" id="BGZK01000397">
    <property type="protein sequence ID" value="GBP41342.1"/>
    <property type="molecule type" value="Genomic_DNA"/>
</dbReference>
<feature type="region of interest" description="Disordered" evidence="1">
    <location>
        <begin position="53"/>
        <end position="104"/>
    </location>
</feature>
<sequence>MTQRRLHGETPLSRKRIRLLFRKTPTANYNDRRGRWAPWKRIRDVNRIAVGNWLSGMGGRPSARLRPASVHEIQQKSSDKRDDFRLGSVQSNASSEGGSAKTLP</sequence>
<reference evidence="2 3" key="1">
    <citation type="journal article" date="2019" name="Commun. Biol.">
        <title>The bagworm genome reveals a unique fibroin gene that provides high tensile strength.</title>
        <authorList>
            <person name="Kono N."/>
            <person name="Nakamura H."/>
            <person name="Ohtoshi R."/>
            <person name="Tomita M."/>
            <person name="Numata K."/>
            <person name="Arakawa K."/>
        </authorList>
    </citation>
    <scope>NUCLEOTIDE SEQUENCE [LARGE SCALE GENOMIC DNA]</scope>
</reference>
<proteinExistence type="predicted"/>
<name>A0A4C1VSJ3_EUMVA</name>
<evidence type="ECO:0000313" key="2">
    <source>
        <dbReference type="EMBL" id="GBP41342.1"/>
    </source>
</evidence>
<organism evidence="2 3">
    <name type="scientific">Eumeta variegata</name>
    <name type="common">Bagworm moth</name>
    <name type="synonym">Eumeta japonica</name>
    <dbReference type="NCBI Taxonomy" id="151549"/>
    <lineage>
        <taxon>Eukaryota</taxon>
        <taxon>Metazoa</taxon>
        <taxon>Ecdysozoa</taxon>
        <taxon>Arthropoda</taxon>
        <taxon>Hexapoda</taxon>
        <taxon>Insecta</taxon>
        <taxon>Pterygota</taxon>
        <taxon>Neoptera</taxon>
        <taxon>Endopterygota</taxon>
        <taxon>Lepidoptera</taxon>
        <taxon>Glossata</taxon>
        <taxon>Ditrysia</taxon>
        <taxon>Tineoidea</taxon>
        <taxon>Psychidae</taxon>
        <taxon>Oiketicinae</taxon>
        <taxon>Eumeta</taxon>
    </lineage>
</organism>
<feature type="compositionally biased region" description="Basic and acidic residues" evidence="1">
    <location>
        <begin position="73"/>
        <end position="85"/>
    </location>
</feature>
<protein>
    <submittedName>
        <fullName evidence="2">Uncharacterized protein</fullName>
    </submittedName>
</protein>
<dbReference type="AlphaFoldDB" id="A0A4C1VSJ3"/>
<evidence type="ECO:0000313" key="3">
    <source>
        <dbReference type="Proteomes" id="UP000299102"/>
    </source>
</evidence>